<accession>A0AAN7ZUK0</accession>
<reference evidence="2 3" key="1">
    <citation type="journal article" date="2024" name="Insects">
        <title>An Improved Chromosome-Level Genome Assembly of the Firefly Pyrocoelia pectoralis.</title>
        <authorList>
            <person name="Fu X."/>
            <person name="Meyer-Rochow V.B."/>
            <person name="Ballantyne L."/>
            <person name="Zhu X."/>
        </authorList>
    </citation>
    <scope>NUCLEOTIDE SEQUENCE [LARGE SCALE GENOMIC DNA]</scope>
    <source>
        <strain evidence="2">XCY_ONT2</strain>
    </source>
</reference>
<dbReference type="GO" id="GO:0016579">
    <property type="term" value="P:protein deubiquitination"/>
    <property type="evidence" value="ECO:0007669"/>
    <property type="project" value="TreeGrafter"/>
</dbReference>
<comment type="caution">
    <text evidence="2">The sequence shown here is derived from an EMBL/GenBank/DDBJ whole genome shotgun (WGS) entry which is preliminary data.</text>
</comment>
<dbReference type="EMBL" id="JAVRBK010000002">
    <property type="protein sequence ID" value="KAK5648188.1"/>
    <property type="molecule type" value="Genomic_DNA"/>
</dbReference>
<dbReference type="PANTHER" id="PTHR12419">
    <property type="entry name" value="OTU DOMAIN CONTAINING PROTEIN"/>
    <property type="match status" value="1"/>
</dbReference>
<keyword evidence="3" id="KW-1185">Reference proteome</keyword>
<dbReference type="Pfam" id="PF02338">
    <property type="entry name" value="OTU"/>
    <property type="match status" value="1"/>
</dbReference>
<evidence type="ECO:0000313" key="3">
    <source>
        <dbReference type="Proteomes" id="UP001329430"/>
    </source>
</evidence>
<dbReference type="InterPro" id="IPR003323">
    <property type="entry name" value="OTU_dom"/>
</dbReference>
<organism evidence="2 3">
    <name type="scientific">Pyrocoelia pectoralis</name>
    <dbReference type="NCBI Taxonomy" id="417401"/>
    <lineage>
        <taxon>Eukaryota</taxon>
        <taxon>Metazoa</taxon>
        <taxon>Ecdysozoa</taxon>
        <taxon>Arthropoda</taxon>
        <taxon>Hexapoda</taxon>
        <taxon>Insecta</taxon>
        <taxon>Pterygota</taxon>
        <taxon>Neoptera</taxon>
        <taxon>Endopterygota</taxon>
        <taxon>Coleoptera</taxon>
        <taxon>Polyphaga</taxon>
        <taxon>Elateriformia</taxon>
        <taxon>Elateroidea</taxon>
        <taxon>Lampyridae</taxon>
        <taxon>Lampyrinae</taxon>
        <taxon>Pyrocoelia</taxon>
    </lineage>
</organism>
<dbReference type="CDD" id="cd22757">
    <property type="entry name" value="OTU_P87_VP80-like"/>
    <property type="match status" value="1"/>
</dbReference>
<dbReference type="InterPro" id="IPR038765">
    <property type="entry name" value="Papain-like_cys_pep_sf"/>
</dbReference>
<dbReference type="InterPro" id="IPR050704">
    <property type="entry name" value="Peptidase_C85-like"/>
</dbReference>
<dbReference type="SUPFAM" id="SSF54001">
    <property type="entry name" value="Cysteine proteinases"/>
    <property type="match status" value="1"/>
</dbReference>
<dbReference type="Proteomes" id="UP001329430">
    <property type="component" value="Chromosome 2"/>
</dbReference>
<feature type="domain" description="OTU" evidence="1">
    <location>
        <begin position="14"/>
        <end position="133"/>
    </location>
</feature>
<dbReference type="PROSITE" id="PS50802">
    <property type="entry name" value="OTU"/>
    <property type="match status" value="1"/>
</dbReference>
<protein>
    <recommendedName>
        <fullName evidence="1">OTU domain-containing protein</fullName>
    </recommendedName>
</protein>
<sequence length="133" mass="15089">MVEYLNIDGELIRQLVVPIVGDGACLFRAISYLIYGTQEMSIEVRKSIVRYVSDNWDNYSVISHDRNGDNYSTSAEYIAEMLQPSTYGSLCELLAAGQIFNFVFEVYENGVFYTTSGIEGRPIKRLKFSTVRS</sequence>
<evidence type="ECO:0000259" key="1">
    <source>
        <dbReference type="PROSITE" id="PS50802"/>
    </source>
</evidence>
<evidence type="ECO:0000313" key="2">
    <source>
        <dbReference type="EMBL" id="KAK5648188.1"/>
    </source>
</evidence>
<gene>
    <name evidence="2" type="ORF">RI129_003080</name>
</gene>
<proteinExistence type="predicted"/>
<name>A0AAN7ZUK0_9COLE</name>
<dbReference type="AlphaFoldDB" id="A0AAN7ZUK0"/>
<dbReference type="Gene3D" id="3.90.70.80">
    <property type="match status" value="1"/>
</dbReference>
<dbReference type="GO" id="GO:0004843">
    <property type="term" value="F:cysteine-type deubiquitinase activity"/>
    <property type="evidence" value="ECO:0007669"/>
    <property type="project" value="TreeGrafter"/>
</dbReference>